<evidence type="ECO:0000256" key="4">
    <source>
        <dbReference type="SAM" id="Phobius"/>
    </source>
</evidence>
<feature type="compositionally biased region" description="Pro residues" evidence="3">
    <location>
        <begin position="52"/>
        <end position="64"/>
    </location>
</feature>
<keyword evidence="4" id="KW-0812">Transmembrane</keyword>
<dbReference type="InterPro" id="IPR044839">
    <property type="entry name" value="NDR1-like"/>
</dbReference>
<protein>
    <submittedName>
        <fullName evidence="5">Late embryogenesis abundant protein</fullName>
    </submittedName>
</protein>
<organism evidence="5 6">
    <name type="scientific">Striga asiatica</name>
    <name type="common">Asiatic witchweed</name>
    <name type="synonym">Buchnera asiatica</name>
    <dbReference type="NCBI Taxonomy" id="4170"/>
    <lineage>
        <taxon>Eukaryota</taxon>
        <taxon>Viridiplantae</taxon>
        <taxon>Streptophyta</taxon>
        <taxon>Embryophyta</taxon>
        <taxon>Tracheophyta</taxon>
        <taxon>Spermatophyta</taxon>
        <taxon>Magnoliopsida</taxon>
        <taxon>eudicotyledons</taxon>
        <taxon>Gunneridae</taxon>
        <taxon>Pentapetalae</taxon>
        <taxon>asterids</taxon>
        <taxon>lamiids</taxon>
        <taxon>Lamiales</taxon>
        <taxon>Orobanchaceae</taxon>
        <taxon>Buchnereae</taxon>
        <taxon>Striga</taxon>
    </lineage>
</organism>
<dbReference type="AlphaFoldDB" id="A0A5A7QRZ6"/>
<reference evidence="6" key="1">
    <citation type="journal article" date="2019" name="Curr. Biol.">
        <title>Genome Sequence of Striga asiatica Provides Insight into the Evolution of Plant Parasitism.</title>
        <authorList>
            <person name="Yoshida S."/>
            <person name="Kim S."/>
            <person name="Wafula E.K."/>
            <person name="Tanskanen J."/>
            <person name="Kim Y.M."/>
            <person name="Honaas L."/>
            <person name="Yang Z."/>
            <person name="Spallek T."/>
            <person name="Conn C.E."/>
            <person name="Ichihashi Y."/>
            <person name="Cheong K."/>
            <person name="Cui S."/>
            <person name="Der J.P."/>
            <person name="Gundlach H."/>
            <person name="Jiao Y."/>
            <person name="Hori C."/>
            <person name="Ishida J.K."/>
            <person name="Kasahara H."/>
            <person name="Kiba T."/>
            <person name="Kim M.S."/>
            <person name="Koo N."/>
            <person name="Laohavisit A."/>
            <person name="Lee Y.H."/>
            <person name="Lumba S."/>
            <person name="McCourt P."/>
            <person name="Mortimer J.C."/>
            <person name="Mutuku J.M."/>
            <person name="Nomura T."/>
            <person name="Sasaki-Sekimoto Y."/>
            <person name="Seto Y."/>
            <person name="Wang Y."/>
            <person name="Wakatake T."/>
            <person name="Sakakibara H."/>
            <person name="Demura T."/>
            <person name="Yamaguchi S."/>
            <person name="Yoneyama K."/>
            <person name="Manabe R.I."/>
            <person name="Nelson D.C."/>
            <person name="Schulman A.H."/>
            <person name="Timko M.P."/>
            <person name="dePamphilis C.W."/>
            <person name="Choi D."/>
            <person name="Shirasu K."/>
        </authorList>
    </citation>
    <scope>NUCLEOTIDE SEQUENCE [LARGE SCALE GENOMIC DNA]</scope>
    <source>
        <strain evidence="6">cv. UVA1</strain>
    </source>
</reference>
<dbReference type="EMBL" id="BKCP01008026">
    <property type="protein sequence ID" value="GER47682.1"/>
    <property type="molecule type" value="Genomic_DNA"/>
</dbReference>
<dbReference type="Proteomes" id="UP000325081">
    <property type="component" value="Unassembled WGS sequence"/>
</dbReference>
<dbReference type="OrthoDB" id="1924574at2759"/>
<feature type="region of interest" description="Disordered" evidence="3">
    <location>
        <begin position="1"/>
        <end position="70"/>
    </location>
</feature>
<dbReference type="PANTHER" id="PTHR31234">
    <property type="entry name" value="LATE EMBRYOGENESIS ABUNDANT (LEA) HYDROXYPROLINE-RICH GLYCOPROTEIN FAMILY"/>
    <property type="match status" value="1"/>
</dbReference>
<sequence length="228" mass="26180">MFRQERETNPHFLPRHTNNDPVIDFSRQRTPPPHRPRPPPPQHHHSPTSIAPRPPPPQHPPKPLSPTFLRGPTSRPTRPMAWLVAALCALFWMIVIVAGLIILIVYLVFQPKLPRFDLSAATLNSAYLDLGYLLNADITLLANFTNPNTKVDVDFTYIVLDVYYEKNIIVTRYVSPFSVRKRESRFADVHMVASQVKLSTLLSLELQRQMENGRVRFEVKVEYKGNEA</sequence>
<evidence type="ECO:0000313" key="6">
    <source>
        <dbReference type="Proteomes" id="UP000325081"/>
    </source>
</evidence>
<evidence type="ECO:0000313" key="5">
    <source>
        <dbReference type="EMBL" id="GER47682.1"/>
    </source>
</evidence>
<dbReference type="GO" id="GO:0098542">
    <property type="term" value="P:defense response to other organism"/>
    <property type="evidence" value="ECO:0007669"/>
    <property type="project" value="InterPro"/>
</dbReference>
<accession>A0A5A7QRZ6</accession>
<comment type="caution">
    <text evidence="5">The sequence shown here is derived from an EMBL/GenBank/DDBJ whole genome shotgun (WGS) entry which is preliminary data.</text>
</comment>
<keyword evidence="2 4" id="KW-0472">Membrane</keyword>
<evidence type="ECO:0000256" key="2">
    <source>
        <dbReference type="ARBA" id="ARBA00023136"/>
    </source>
</evidence>
<keyword evidence="6" id="KW-1185">Reference proteome</keyword>
<proteinExistence type="predicted"/>
<gene>
    <name evidence="5" type="ORF">STAS_24790</name>
</gene>
<comment type="subcellular location">
    <subcellularLocation>
        <location evidence="1">Membrane</location>
    </subcellularLocation>
</comment>
<evidence type="ECO:0000256" key="3">
    <source>
        <dbReference type="SAM" id="MobiDB-lite"/>
    </source>
</evidence>
<dbReference type="GO" id="GO:0005886">
    <property type="term" value="C:plasma membrane"/>
    <property type="evidence" value="ECO:0007669"/>
    <property type="project" value="TreeGrafter"/>
</dbReference>
<feature type="transmembrane region" description="Helical" evidence="4">
    <location>
        <begin position="80"/>
        <end position="109"/>
    </location>
</feature>
<feature type="compositionally biased region" description="Basic residues" evidence="3">
    <location>
        <begin position="32"/>
        <end position="46"/>
    </location>
</feature>
<evidence type="ECO:0000256" key="1">
    <source>
        <dbReference type="ARBA" id="ARBA00004370"/>
    </source>
</evidence>
<dbReference type="PANTHER" id="PTHR31234:SF42">
    <property type="entry name" value="LATE EMBRYOGENESIS ABUNDANT (LEA) HYDROXYPROLINE-RICH GLYCOPROTEIN FAMILY"/>
    <property type="match status" value="1"/>
</dbReference>
<keyword evidence="4" id="KW-1133">Transmembrane helix</keyword>
<name>A0A5A7QRZ6_STRAF</name>